<evidence type="ECO:0000256" key="4">
    <source>
        <dbReference type="RuleBase" id="RU000363"/>
    </source>
</evidence>
<dbReference type="KEGG" id="bpdz:BBN53_13140"/>
<sequence length="257" mass="27204">MDLQLGGKRVLITGASKGIGLACAHAFAREGALPILVARDRAALAEAAEDIRRQTSVAAAFLASDLAQAGAAEALAREAGGIDILVNNAGAIPGGTLEQVDEARWRAAWELKIYGYINLTRACYPAMRERGSGVVANIIGKAGVAPRADYICGATANAGLIAFTRALGGEAPRHGLRVFGVNPTRTRTDRVMTLARQRAQARWNDPERWQETLTDLPFGRLTEPAEIADMIVFGCSPRAGYLSGTVIDLDGGEQYTG</sequence>
<dbReference type="EMBL" id="CP016440">
    <property type="protein sequence ID" value="ANY16746.1"/>
    <property type="molecule type" value="Genomic_DNA"/>
</dbReference>
<dbReference type="InterPro" id="IPR036291">
    <property type="entry name" value="NAD(P)-bd_dom_sf"/>
</dbReference>
<dbReference type="PANTHER" id="PTHR43477">
    <property type="entry name" value="DIHYDROANTICAPSIN 7-DEHYDROGENASE"/>
    <property type="match status" value="1"/>
</dbReference>
<reference evidence="6 7" key="1">
    <citation type="submission" date="2015-09" db="EMBL/GenBank/DDBJ databases">
        <authorList>
            <person name="Jackson K.R."/>
            <person name="Lunt B.L."/>
            <person name="Fisher J.N.B."/>
            <person name="Gardner A.V."/>
            <person name="Bailey M.E."/>
            <person name="Deus L.M."/>
            <person name="Earl A.S."/>
            <person name="Gibby P.D."/>
            <person name="Hartmann K.A."/>
            <person name="Liu J.E."/>
            <person name="Manci A.M."/>
            <person name="Nielsen D.A."/>
            <person name="Solomon M.B."/>
            <person name="Breakwell D.P."/>
            <person name="Burnett S.H."/>
            <person name="Grose J.H."/>
        </authorList>
    </citation>
    <scope>NUCLEOTIDE SEQUENCE [LARGE SCALE GENOMIC DNA]</scope>
    <source>
        <strain evidence="6 7">2789STDY5608636</strain>
    </source>
</reference>
<organism evidence="6 7">
    <name type="scientific">Bordetella pseudohinzii</name>
    <dbReference type="NCBI Taxonomy" id="1331258"/>
    <lineage>
        <taxon>Bacteria</taxon>
        <taxon>Pseudomonadati</taxon>
        <taxon>Pseudomonadota</taxon>
        <taxon>Betaproteobacteria</taxon>
        <taxon>Burkholderiales</taxon>
        <taxon>Alcaligenaceae</taxon>
        <taxon>Bordetella</taxon>
    </lineage>
</organism>
<dbReference type="InterPro" id="IPR002347">
    <property type="entry name" value="SDR_fam"/>
</dbReference>
<dbReference type="EMBL" id="CYTV01000007">
    <property type="protein sequence ID" value="CUI90399.1"/>
    <property type="molecule type" value="Genomic_DNA"/>
</dbReference>
<evidence type="ECO:0000313" key="6">
    <source>
        <dbReference type="EMBL" id="CUI90399.1"/>
    </source>
</evidence>
<dbReference type="PRINTS" id="PR00080">
    <property type="entry name" value="SDRFAMILY"/>
</dbReference>
<accession>A0A0M7G5Z2</accession>
<dbReference type="InterPro" id="IPR051122">
    <property type="entry name" value="SDR_DHRS6-like"/>
</dbReference>
<dbReference type="GO" id="GO:0004316">
    <property type="term" value="F:3-oxoacyl-[acyl-carrier-protein] reductase (NADPH) activity"/>
    <property type="evidence" value="ECO:0007669"/>
    <property type="project" value="UniProtKB-EC"/>
</dbReference>
<evidence type="ECO:0000313" key="5">
    <source>
        <dbReference type="EMBL" id="ANY16746.1"/>
    </source>
</evidence>
<evidence type="ECO:0000256" key="1">
    <source>
        <dbReference type="ARBA" id="ARBA00006484"/>
    </source>
</evidence>
<dbReference type="AlphaFoldDB" id="A0A0J6BUJ7"/>
<name>A0A0J6BUJ7_9BORD</name>
<accession>A0A0J6BUJ7</accession>
<keyword evidence="2 6" id="KW-0560">Oxidoreductase</keyword>
<keyword evidence="8" id="KW-1185">Reference proteome</keyword>
<gene>
    <name evidence="6" type="primary">fabG_13</name>
    <name evidence="5" type="ORF">BBN53_13140</name>
    <name evidence="6" type="ORF">ERS370011_02788</name>
</gene>
<dbReference type="PANTHER" id="PTHR43477:SF4">
    <property type="entry name" value="DEHYDROGENASE_REDUCTASE SDR FAMILY MEMBER 6"/>
    <property type="match status" value="1"/>
</dbReference>
<protein>
    <submittedName>
        <fullName evidence="6">3-oxoacyl-[acyl-carrier-protein] reductase FabG</fullName>
        <ecNumber evidence="6">1.1.1.100</ecNumber>
    </submittedName>
    <submittedName>
        <fullName evidence="5">Short-chain dehydrogenase</fullName>
    </submittedName>
</protein>
<dbReference type="RefSeq" id="WP_043208803.1">
    <property type="nucleotide sequence ID" value="NZ_CAJGUP010000217.1"/>
</dbReference>
<dbReference type="Proteomes" id="UP000092950">
    <property type="component" value="Chromosome"/>
</dbReference>
<evidence type="ECO:0000256" key="2">
    <source>
        <dbReference type="ARBA" id="ARBA00023002"/>
    </source>
</evidence>
<reference evidence="5 8" key="2">
    <citation type="submission" date="2016-07" db="EMBL/GenBank/DDBJ databases">
        <title>Complete genome sequences of Bordetella pseudohinzii.</title>
        <authorList>
            <person name="Spilker T."/>
            <person name="Darrah R."/>
            <person name="LiPuma J.J."/>
        </authorList>
    </citation>
    <scope>NUCLEOTIDE SEQUENCE [LARGE SCALE GENOMIC DNA]</scope>
    <source>
        <strain evidence="5 8">HI4681</strain>
    </source>
</reference>
<dbReference type="Gene3D" id="3.40.50.720">
    <property type="entry name" value="NAD(P)-binding Rossmann-like Domain"/>
    <property type="match status" value="1"/>
</dbReference>
<comment type="similarity">
    <text evidence="1 4">Belongs to the short-chain dehydrogenases/reductases (SDR) family.</text>
</comment>
<dbReference type="Proteomes" id="UP000053096">
    <property type="component" value="Unassembled WGS sequence"/>
</dbReference>
<dbReference type="OrthoDB" id="9803333at2"/>
<dbReference type="PRINTS" id="PR00081">
    <property type="entry name" value="GDHRDH"/>
</dbReference>
<proteinExistence type="inferred from homology"/>
<evidence type="ECO:0000313" key="7">
    <source>
        <dbReference type="Proteomes" id="UP000053096"/>
    </source>
</evidence>
<evidence type="ECO:0000256" key="3">
    <source>
        <dbReference type="ARBA" id="ARBA00023027"/>
    </source>
</evidence>
<evidence type="ECO:0000313" key="8">
    <source>
        <dbReference type="Proteomes" id="UP000092950"/>
    </source>
</evidence>
<dbReference type="EC" id="1.1.1.100" evidence="6"/>
<dbReference type="Pfam" id="PF00106">
    <property type="entry name" value="adh_short"/>
    <property type="match status" value="1"/>
</dbReference>
<dbReference type="NCBIfam" id="NF004779">
    <property type="entry name" value="PRK06125.1"/>
    <property type="match status" value="1"/>
</dbReference>
<keyword evidence="3" id="KW-0520">NAD</keyword>
<dbReference type="SUPFAM" id="SSF51735">
    <property type="entry name" value="NAD(P)-binding Rossmann-fold domains"/>
    <property type="match status" value="1"/>
</dbReference>